<keyword evidence="2" id="KW-1185">Reference proteome</keyword>
<protein>
    <submittedName>
        <fullName evidence="1">Uncharacterized protein</fullName>
    </submittedName>
</protein>
<dbReference type="GO" id="GO:0003677">
    <property type="term" value="F:DNA binding"/>
    <property type="evidence" value="ECO:0007669"/>
    <property type="project" value="InterPro"/>
</dbReference>
<dbReference type="EMBL" id="JAPWTK010000600">
    <property type="protein sequence ID" value="KAJ8937925.1"/>
    <property type="molecule type" value="Genomic_DNA"/>
</dbReference>
<organism evidence="1 2">
    <name type="scientific">Aromia moschata</name>
    <dbReference type="NCBI Taxonomy" id="1265417"/>
    <lineage>
        <taxon>Eukaryota</taxon>
        <taxon>Metazoa</taxon>
        <taxon>Ecdysozoa</taxon>
        <taxon>Arthropoda</taxon>
        <taxon>Hexapoda</taxon>
        <taxon>Insecta</taxon>
        <taxon>Pterygota</taxon>
        <taxon>Neoptera</taxon>
        <taxon>Endopterygota</taxon>
        <taxon>Coleoptera</taxon>
        <taxon>Polyphaga</taxon>
        <taxon>Cucujiformia</taxon>
        <taxon>Chrysomeloidea</taxon>
        <taxon>Cerambycidae</taxon>
        <taxon>Cerambycinae</taxon>
        <taxon>Callichromatini</taxon>
        <taxon>Aromia</taxon>
    </lineage>
</organism>
<dbReference type="SUPFAM" id="SSF56349">
    <property type="entry name" value="DNA breaking-rejoining enzymes"/>
    <property type="match status" value="1"/>
</dbReference>
<comment type="caution">
    <text evidence="1">The sequence shown here is derived from an EMBL/GenBank/DDBJ whole genome shotgun (WGS) entry which is preliminary data.</text>
</comment>
<dbReference type="PANTHER" id="PTHR33480">
    <property type="entry name" value="SET DOMAIN-CONTAINING PROTEIN-RELATED"/>
    <property type="match status" value="1"/>
</dbReference>
<evidence type="ECO:0000313" key="2">
    <source>
        <dbReference type="Proteomes" id="UP001162162"/>
    </source>
</evidence>
<dbReference type="AlphaFoldDB" id="A0AAV8XGJ8"/>
<reference evidence="1" key="1">
    <citation type="journal article" date="2023" name="Insect Mol. Biol.">
        <title>Genome sequencing provides insights into the evolution of gene families encoding plant cell wall-degrading enzymes in longhorned beetles.</title>
        <authorList>
            <person name="Shin N.R."/>
            <person name="Okamura Y."/>
            <person name="Kirsch R."/>
            <person name="Pauchet Y."/>
        </authorList>
    </citation>
    <scope>NUCLEOTIDE SEQUENCE</scope>
    <source>
        <strain evidence="1">AMC_N1</strain>
    </source>
</reference>
<name>A0AAV8XGJ8_9CUCU</name>
<gene>
    <name evidence="1" type="ORF">NQ318_005532</name>
</gene>
<sequence>MDRELIERVFPRMRADKISLTAKKDALICAFGSRFLKIHRDKHQVLVTSRKMRELAKVLIEMKKLNPQVNSLIEALRPINFDLLVKAVKAASKFNSEEDKYGAPTFAMNISTSLKDCCEVAICEILKKKHCFENKNFSETETEIKTMIMLIKSNWKYEISHHAANNLHSKKMNSIGIVPLASDLKKFKDYLKTTANSAAAKLQSDCNDRDAYKTLQQTVYCRIMLLCRKRPGELARLTVDLYNEGKEAQTYEEFENKIRPSERILMRKFKRVVIKGKRKATPVLFSLDVQEHIQILLDLRSNFTSQNDPYIFSKLISREPFRGYQVLMHHAKMAGLKNPDAIKSRGLRKHLATISQLFSMENEDVEQLATFMGHTLDVHRKEYRLPDDIFQTAKIAKLLLLMESGDAGKYQGKTLDEINLEEDLMNPEKK</sequence>
<proteinExistence type="predicted"/>
<dbReference type="InterPro" id="IPR011010">
    <property type="entry name" value="DNA_brk_join_enz"/>
</dbReference>
<accession>A0AAV8XGJ8</accession>
<dbReference type="PANTHER" id="PTHR33480:SF1">
    <property type="entry name" value="TYR RECOMBINASE DOMAIN-CONTAINING PROTEIN"/>
    <property type="match status" value="1"/>
</dbReference>
<evidence type="ECO:0000313" key="1">
    <source>
        <dbReference type="EMBL" id="KAJ8937925.1"/>
    </source>
</evidence>
<dbReference type="Proteomes" id="UP001162162">
    <property type="component" value="Unassembled WGS sequence"/>
</dbReference>